<name>A0B8U5_METTP</name>
<dbReference type="Proteomes" id="UP000000674">
    <property type="component" value="Chromosome"/>
</dbReference>
<dbReference type="GeneID" id="4462840"/>
<dbReference type="STRING" id="349307.Mthe_1344"/>
<dbReference type="AlphaFoldDB" id="A0B8U5"/>
<protein>
    <submittedName>
        <fullName evidence="1">Uncharacterized protein</fullName>
    </submittedName>
</protein>
<evidence type="ECO:0000313" key="2">
    <source>
        <dbReference type="Proteomes" id="UP000000674"/>
    </source>
</evidence>
<accession>A0B8U5</accession>
<gene>
    <name evidence="1" type="ordered locus">Mthe_1344</name>
</gene>
<reference evidence="1 2" key="1">
    <citation type="submission" date="2006-10" db="EMBL/GenBank/DDBJ databases">
        <title>Complete sequence of Methanosaeta thermophila PT.</title>
        <authorList>
            <consortium name="US DOE Joint Genome Institute"/>
            <person name="Copeland A."/>
            <person name="Lucas S."/>
            <person name="Lapidus A."/>
            <person name="Barry K."/>
            <person name="Detter J.C."/>
            <person name="Glavina del Rio T."/>
            <person name="Hammon N."/>
            <person name="Israni S."/>
            <person name="Pitluck S."/>
            <person name="Chain P."/>
            <person name="Malfatti S."/>
            <person name="Shin M."/>
            <person name="Vergez L."/>
            <person name="Schmutz J."/>
            <person name="Larimer F."/>
            <person name="Land M."/>
            <person name="Hauser L."/>
            <person name="Kyrpides N."/>
            <person name="Kim E."/>
            <person name="Smith K.S."/>
            <person name="Ingram-Smith C."/>
            <person name="Richardson P."/>
        </authorList>
    </citation>
    <scope>NUCLEOTIDE SEQUENCE [LARGE SCALE GENOMIC DNA]</scope>
    <source>
        <strain evidence="2">DSM 6194 / JCM 14653 / NBRC 101360 / PT</strain>
    </source>
</reference>
<dbReference type="EMBL" id="CP000477">
    <property type="protein sequence ID" value="ABK15119.1"/>
    <property type="molecule type" value="Genomic_DNA"/>
</dbReference>
<keyword evidence="2" id="KW-1185">Reference proteome</keyword>
<dbReference type="HOGENOM" id="CLU_1529258_0_0_2"/>
<dbReference type="RefSeq" id="WP_011696511.1">
    <property type="nucleotide sequence ID" value="NC_008553.1"/>
</dbReference>
<proteinExistence type="predicted"/>
<sequence>MRSNDMRDACLFFVCMILCTLWCDAGAETITLGQVGIYIDMSCVPDPYVVTHEAIKETHWPEQINCTVHTTTIGHANDVILELHRLDEAINVSVERMLLFAEHLIPLGWSTEHVDFDVAGHNGVLINATDLYYPKMRLICFSPDGDDGWGREIIVARSTIWGNRSIDLFRSIRLL</sequence>
<organism evidence="1 2">
    <name type="scientific">Methanothrix thermoacetophila (strain DSM 6194 / JCM 14653 / NBRC 101360 / PT)</name>
    <name type="common">Methanosaeta thermophila</name>
    <dbReference type="NCBI Taxonomy" id="349307"/>
    <lineage>
        <taxon>Archaea</taxon>
        <taxon>Methanobacteriati</taxon>
        <taxon>Methanobacteriota</taxon>
        <taxon>Stenosarchaea group</taxon>
        <taxon>Methanomicrobia</taxon>
        <taxon>Methanotrichales</taxon>
        <taxon>Methanotrichaceae</taxon>
        <taxon>Methanothrix</taxon>
    </lineage>
</organism>
<dbReference type="KEGG" id="mtp:Mthe_1344"/>
<evidence type="ECO:0000313" key="1">
    <source>
        <dbReference type="EMBL" id="ABK15119.1"/>
    </source>
</evidence>